<evidence type="ECO:0000313" key="3">
    <source>
        <dbReference type="Proteomes" id="UP000185003"/>
    </source>
</evidence>
<protein>
    <recommendedName>
        <fullName evidence="1">HTH araC/xylS-type domain-containing protein</fullName>
    </recommendedName>
</protein>
<dbReference type="Proteomes" id="UP000185003">
    <property type="component" value="Unassembled WGS sequence"/>
</dbReference>
<dbReference type="GO" id="GO:0003700">
    <property type="term" value="F:DNA-binding transcription factor activity"/>
    <property type="evidence" value="ECO:0007669"/>
    <property type="project" value="InterPro"/>
</dbReference>
<evidence type="ECO:0000313" key="2">
    <source>
        <dbReference type="EMBL" id="SIN64283.1"/>
    </source>
</evidence>
<accession>A0A1N6D0N2</accession>
<name>A0A1N6D0N2_9BACT</name>
<keyword evidence="3" id="KW-1185">Reference proteome</keyword>
<gene>
    <name evidence="2" type="ORF">SAMN04488055_0035</name>
</gene>
<dbReference type="Gene3D" id="1.10.10.60">
    <property type="entry name" value="Homeodomain-like"/>
    <property type="match status" value="1"/>
</dbReference>
<dbReference type="Pfam" id="PF20240">
    <property type="entry name" value="DUF6597"/>
    <property type="match status" value="1"/>
</dbReference>
<dbReference type="EMBL" id="FSRA01000001">
    <property type="protein sequence ID" value="SIN64283.1"/>
    <property type="molecule type" value="Genomic_DNA"/>
</dbReference>
<sequence>MARYIYRNALPGKPLEDIIQCFWSVQNPTDTDQAYSILPDGYFDVIFHALSHQPYKVLFSGLWTKEMPVIVPAHSLSIGISFKLLAVDYLFKHPIAALVDKEETLPGTLWDIPLTDNFDFDHFVTQALLHIGAAVQKDIDPRKQELFSILYASHGNVSAETISQTTHWSNRQISRYFKSRFGLSLKAYSNILRYRASFDHLKEQQLYPEEGYADQAHFIRDVKKYSGGVTPKRLAENKNGRFIQLSTLPKK</sequence>
<organism evidence="2 3">
    <name type="scientific">Chitinophaga niabensis</name>
    <dbReference type="NCBI Taxonomy" id="536979"/>
    <lineage>
        <taxon>Bacteria</taxon>
        <taxon>Pseudomonadati</taxon>
        <taxon>Bacteroidota</taxon>
        <taxon>Chitinophagia</taxon>
        <taxon>Chitinophagales</taxon>
        <taxon>Chitinophagaceae</taxon>
        <taxon>Chitinophaga</taxon>
    </lineage>
</organism>
<evidence type="ECO:0000259" key="1">
    <source>
        <dbReference type="SMART" id="SM00342"/>
    </source>
</evidence>
<dbReference type="SMART" id="SM00342">
    <property type="entry name" value="HTH_ARAC"/>
    <property type="match status" value="1"/>
</dbReference>
<dbReference type="STRING" id="536979.SAMN04488055_0035"/>
<proteinExistence type="predicted"/>
<dbReference type="InterPro" id="IPR018060">
    <property type="entry name" value="HTH_AraC"/>
</dbReference>
<reference evidence="2 3" key="1">
    <citation type="submission" date="2016-11" db="EMBL/GenBank/DDBJ databases">
        <authorList>
            <person name="Jaros S."/>
            <person name="Januszkiewicz K."/>
            <person name="Wedrychowicz H."/>
        </authorList>
    </citation>
    <scope>NUCLEOTIDE SEQUENCE [LARGE SCALE GENOMIC DNA]</scope>
    <source>
        <strain evidence="2 3">DSM 24787</strain>
    </source>
</reference>
<dbReference type="InterPro" id="IPR046532">
    <property type="entry name" value="DUF6597"/>
</dbReference>
<dbReference type="OrthoDB" id="635259at2"/>
<dbReference type="RefSeq" id="WP_074237081.1">
    <property type="nucleotide sequence ID" value="NZ_FSRA01000001.1"/>
</dbReference>
<feature type="domain" description="HTH araC/xylS-type" evidence="1">
    <location>
        <begin position="156"/>
        <end position="235"/>
    </location>
</feature>
<dbReference type="AlphaFoldDB" id="A0A1N6D0N2"/>
<dbReference type="GO" id="GO:0043565">
    <property type="term" value="F:sequence-specific DNA binding"/>
    <property type="evidence" value="ECO:0007669"/>
    <property type="project" value="InterPro"/>
</dbReference>